<evidence type="ECO:0008006" key="3">
    <source>
        <dbReference type="Google" id="ProtNLM"/>
    </source>
</evidence>
<dbReference type="Pfam" id="PF04237">
    <property type="entry name" value="YjbR"/>
    <property type="match status" value="1"/>
</dbReference>
<name>A0A073JFZ9_9RHOB</name>
<reference evidence="1 2" key="1">
    <citation type="submission" date="2014-01" db="EMBL/GenBank/DDBJ databases">
        <title>Sulfitobacter sp. H3 (MCCC 1A00686) Genome Sequencing.</title>
        <authorList>
            <person name="Lai Q."/>
            <person name="Hong Z."/>
        </authorList>
    </citation>
    <scope>NUCLEOTIDE SEQUENCE [LARGE SCALE GENOMIC DNA]</scope>
    <source>
        <strain evidence="1 2">H3</strain>
    </source>
</reference>
<keyword evidence="2" id="KW-1185">Reference proteome</keyword>
<dbReference type="PANTHER" id="PTHR35145:SF1">
    <property type="entry name" value="CYTOPLASMIC PROTEIN"/>
    <property type="match status" value="1"/>
</dbReference>
<dbReference type="InterPro" id="IPR007351">
    <property type="entry name" value="YjbR"/>
</dbReference>
<dbReference type="PANTHER" id="PTHR35145">
    <property type="entry name" value="CYTOPLASMIC PROTEIN-RELATED"/>
    <property type="match status" value="1"/>
</dbReference>
<dbReference type="GeneID" id="68869046"/>
<dbReference type="OrthoDB" id="9804614at2"/>
<dbReference type="RefSeq" id="WP_037924140.1">
    <property type="nucleotide sequence ID" value="NZ_CP054599.1"/>
</dbReference>
<protein>
    <recommendedName>
        <fullName evidence="3">MmcQ/YjbR family DNA-binding protein</fullName>
    </recommendedName>
</protein>
<dbReference type="SUPFAM" id="SSF142906">
    <property type="entry name" value="YjbR-like"/>
    <property type="match status" value="1"/>
</dbReference>
<comment type="caution">
    <text evidence="1">The sequence shown here is derived from an EMBL/GenBank/DDBJ whole genome shotgun (WGS) entry which is preliminary data.</text>
</comment>
<evidence type="ECO:0000313" key="1">
    <source>
        <dbReference type="EMBL" id="KEJ96637.1"/>
    </source>
</evidence>
<organism evidence="1 2">
    <name type="scientific">Pseudosulfitobacter pseudonitzschiae</name>
    <dbReference type="NCBI Taxonomy" id="1402135"/>
    <lineage>
        <taxon>Bacteria</taxon>
        <taxon>Pseudomonadati</taxon>
        <taxon>Pseudomonadota</taxon>
        <taxon>Alphaproteobacteria</taxon>
        <taxon>Rhodobacterales</taxon>
        <taxon>Roseobacteraceae</taxon>
        <taxon>Pseudosulfitobacter</taxon>
    </lineage>
</organism>
<dbReference type="AlphaFoldDB" id="A0A073JFZ9"/>
<evidence type="ECO:0000313" key="2">
    <source>
        <dbReference type="Proteomes" id="UP000027746"/>
    </source>
</evidence>
<dbReference type="InterPro" id="IPR058532">
    <property type="entry name" value="YjbR/MT2646/Rv2570-like"/>
</dbReference>
<dbReference type="Gene3D" id="3.90.1150.30">
    <property type="match status" value="1"/>
</dbReference>
<sequence length="117" mass="12855">MTRDEFNAHCAAKPAATHVVQWGNSDVWKVGGKVFAICGWAEDTPGFTFKVTDMAFEILSDMPGLRPAPYLASRGLKWIQQHGTPGLNDVELAQHIDASYDMIAAKLPRKTRAELGL</sequence>
<dbReference type="InterPro" id="IPR038056">
    <property type="entry name" value="YjbR-like_sf"/>
</dbReference>
<accession>A0A073JFZ9</accession>
<dbReference type="EMBL" id="JAMD01000003">
    <property type="protein sequence ID" value="KEJ96637.1"/>
    <property type="molecule type" value="Genomic_DNA"/>
</dbReference>
<dbReference type="Proteomes" id="UP000027746">
    <property type="component" value="Unassembled WGS sequence"/>
</dbReference>
<gene>
    <name evidence="1" type="ORF">SUH3_14870</name>
</gene>
<proteinExistence type="predicted"/>